<proteinExistence type="inferred from homology"/>
<dbReference type="GO" id="GO:0005886">
    <property type="term" value="C:plasma membrane"/>
    <property type="evidence" value="ECO:0007669"/>
    <property type="project" value="TreeGrafter"/>
</dbReference>
<gene>
    <name evidence="7" type="ordered locus">Clocel_1813</name>
</gene>
<dbReference type="CDD" id="cd10432">
    <property type="entry name" value="BI-1-like_bacterial"/>
    <property type="match status" value="1"/>
</dbReference>
<dbReference type="STRING" id="573061.Clocel_1813"/>
<evidence type="ECO:0000256" key="3">
    <source>
        <dbReference type="ARBA" id="ARBA00022692"/>
    </source>
</evidence>
<name>D9SL41_CLOC7</name>
<protein>
    <recommendedName>
        <fullName evidence="9">Inner membrane protein YbhL</fullName>
    </recommendedName>
</protein>
<evidence type="ECO:0000256" key="5">
    <source>
        <dbReference type="ARBA" id="ARBA00023136"/>
    </source>
</evidence>
<dbReference type="KEGG" id="ccb:Clocel_1813"/>
<dbReference type="InterPro" id="IPR006214">
    <property type="entry name" value="Bax_inhibitor_1-related"/>
</dbReference>
<keyword evidence="5 6" id="KW-0472">Membrane</keyword>
<dbReference type="OrthoDB" id="9793828at2"/>
<dbReference type="AlphaFoldDB" id="D9SL41"/>
<comment type="similarity">
    <text evidence="2 6">Belongs to the BI1 family.</text>
</comment>
<comment type="subcellular location">
    <subcellularLocation>
        <location evidence="1">Membrane</location>
        <topology evidence="1">Multi-pass membrane protein</topology>
    </subcellularLocation>
</comment>
<feature type="transmembrane region" description="Helical" evidence="6">
    <location>
        <begin position="84"/>
        <end position="102"/>
    </location>
</feature>
<dbReference type="EMBL" id="CP002160">
    <property type="protein sequence ID" value="ADL51557.1"/>
    <property type="molecule type" value="Genomic_DNA"/>
</dbReference>
<evidence type="ECO:0008006" key="9">
    <source>
        <dbReference type="Google" id="ProtNLM"/>
    </source>
</evidence>
<reference evidence="7 8" key="1">
    <citation type="submission" date="2010-08" db="EMBL/GenBank/DDBJ databases">
        <title>Complete sequence of Clostridium cellulovorans 743B.</title>
        <authorList>
            <consortium name="US DOE Joint Genome Institute"/>
            <person name="Lucas S."/>
            <person name="Copeland A."/>
            <person name="Lapidus A."/>
            <person name="Cheng J.-F."/>
            <person name="Bruce D."/>
            <person name="Goodwin L."/>
            <person name="Pitluck S."/>
            <person name="Chertkov O."/>
            <person name="Detter J.C."/>
            <person name="Han C."/>
            <person name="Tapia R."/>
            <person name="Land M."/>
            <person name="Hauser L."/>
            <person name="Chang Y.-J."/>
            <person name="Jeffries C."/>
            <person name="Kyrpides N."/>
            <person name="Ivanova N."/>
            <person name="Mikhailova N."/>
            <person name="Hemme C.L."/>
            <person name="Woyke T."/>
        </authorList>
    </citation>
    <scope>NUCLEOTIDE SEQUENCE [LARGE SCALE GENOMIC DNA]</scope>
    <source>
        <strain evidence="8">ATCC 35296 / DSM 3052 / OCM 3 / 743B</strain>
    </source>
</reference>
<feature type="transmembrane region" description="Helical" evidence="6">
    <location>
        <begin position="138"/>
        <end position="156"/>
    </location>
</feature>
<dbReference type="PANTHER" id="PTHR23291">
    <property type="entry name" value="BAX INHIBITOR-RELATED"/>
    <property type="match status" value="1"/>
</dbReference>
<keyword evidence="4 6" id="KW-1133">Transmembrane helix</keyword>
<feature type="transmembrane region" description="Helical" evidence="6">
    <location>
        <begin position="54"/>
        <end position="72"/>
    </location>
</feature>
<dbReference type="PANTHER" id="PTHR23291:SF50">
    <property type="entry name" value="PROTEIN LIFEGUARD 4"/>
    <property type="match status" value="1"/>
</dbReference>
<feature type="transmembrane region" description="Helical" evidence="6">
    <location>
        <begin position="108"/>
        <end position="126"/>
    </location>
</feature>
<evidence type="ECO:0000256" key="4">
    <source>
        <dbReference type="ARBA" id="ARBA00022989"/>
    </source>
</evidence>
<dbReference type="eggNOG" id="COG0670">
    <property type="taxonomic scope" value="Bacteria"/>
</dbReference>
<keyword evidence="3 6" id="KW-0812">Transmembrane</keyword>
<sequence>MERNQGYAKSDVNTYLTKVYGFMTIALIITSLVAYAVSTSNTLMYAIYGNRFNIIILFVCQIALVIAISRLGTRISTLASTSAFILYSIINGLTISYIFIVYASTTIFSAFFVTAGTFAAMSLYGYVTKKDLTTIGRLGFMALIGIILASLVNGFLIKSSGFDIVISIVSVIVFIGLIAYDTQKLKQLYYQGYGTTNIALIGALTLYLDFINLFLNILRLFGGSSRD</sequence>
<feature type="transmembrane region" description="Helical" evidence="6">
    <location>
        <begin position="192"/>
        <end position="215"/>
    </location>
</feature>
<dbReference type="Pfam" id="PF01027">
    <property type="entry name" value="Bax1-I"/>
    <property type="match status" value="1"/>
</dbReference>
<feature type="transmembrane region" description="Helical" evidence="6">
    <location>
        <begin position="20"/>
        <end position="48"/>
    </location>
</feature>
<evidence type="ECO:0000313" key="7">
    <source>
        <dbReference type="EMBL" id="ADL51557.1"/>
    </source>
</evidence>
<keyword evidence="8" id="KW-1185">Reference proteome</keyword>
<dbReference type="RefSeq" id="WP_010077230.1">
    <property type="nucleotide sequence ID" value="NC_014393.1"/>
</dbReference>
<evidence type="ECO:0000256" key="2">
    <source>
        <dbReference type="ARBA" id="ARBA00010350"/>
    </source>
</evidence>
<organism evidence="7 8">
    <name type="scientific">Clostridium cellulovorans (strain ATCC 35296 / DSM 3052 / OCM 3 / 743B)</name>
    <dbReference type="NCBI Taxonomy" id="573061"/>
    <lineage>
        <taxon>Bacteria</taxon>
        <taxon>Bacillati</taxon>
        <taxon>Bacillota</taxon>
        <taxon>Clostridia</taxon>
        <taxon>Eubacteriales</taxon>
        <taxon>Clostridiaceae</taxon>
        <taxon>Clostridium</taxon>
    </lineage>
</organism>
<accession>D9SL41</accession>
<dbReference type="Proteomes" id="UP000002730">
    <property type="component" value="Chromosome"/>
</dbReference>
<feature type="transmembrane region" description="Helical" evidence="6">
    <location>
        <begin position="162"/>
        <end position="180"/>
    </location>
</feature>
<evidence type="ECO:0000313" key="8">
    <source>
        <dbReference type="Proteomes" id="UP000002730"/>
    </source>
</evidence>
<dbReference type="HOGENOM" id="CLU_058671_1_1_9"/>
<evidence type="ECO:0000256" key="6">
    <source>
        <dbReference type="RuleBase" id="RU004379"/>
    </source>
</evidence>
<evidence type="ECO:0000256" key="1">
    <source>
        <dbReference type="ARBA" id="ARBA00004141"/>
    </source>
</evidence>